<keyword evidence="3" id="KW-1185">Reference proteome</keyword>
<dbReference type="EMBL" id="MU863741">
    <property type="protein sequence ID" value="KAK4096075.1"/>
    <property type="molecule type" value="Genomic_DNA"/>
</dbReference>
<evidence type="ECO:0000313" key="3">
    <source>
        <dbReference type="Proteomes" id="UP001305647"/>
    </source>
</evidence>
<dbReference type="Proteomes" id="UP001305647">
    <property type="component" value="Unassembled WGS sequence"/>
</dbReference>
<organism evidence="2 3">
    <name type="scientific">Parathielavia hyrcaniae</name>
    <dbReference type="NCBI Taxonomy" id="113614"/>
    <lineage>
        <taxon>Eukaryota</taxon>
        <taxon>Fungi</taxon>
        <taxon>Dikarya</taxon>
        <taxon>Ascomycota</taxon>
        <taxon>Pezizomycotina</taxon>
        <taxon>Sordariomycetes</taxon>
        <taxon>Sordariomycetidae</taxon>
        <taxon>Sordariales</taxon>
        <taxon>Chaetomiaceae</taxon>
        <taxon>Parathielavia</taxon>
    </lineage>
</organism>
<feature type="region of interest" description="Disordered" evidence="1">
    <location>
        <begin position="1"/>
        <end position="193"/>
    </location>
</feature>
<name>A0AAN6PQG5_9PEZI</name>
<evidence type="ECO:0000256" key="1">
    <source>
        <dbReference type="SAM" id="MobiDB-lite"/>
    </source>
</evidence>
<dbReference type="AlphaFoldDB" id="A0AAN6PQG5"/>
<reference evidence="2" key="2">
    <citation type="submission" date="2023-05" db="EMBL/GenBank/DDBJ databases">
        <authorList>
            <consortium name="Lawrence Berkeley National Laboratory"/>
            <person name="Steindorff A."/>
            <person name="Hensen N."/>
            <person name="Bonometti L."/>
            <person name="Westerberg I."/>
            <person name="Brannstrom I.O."/>
            <person name="Guillou S."/>
            <person name="Cros-Aarteil S."/>
            <person name="Calhoun S."/>
            <person name="Haridas S."/>
            <person name="Kuo A."/>
            <person name="Mondo S."/>
            <person name="Pangilinan J."/>
            <person name="Riley R."/>
            <person name="Labutti K."/>
            <person name="Andreopoulos B."/>
            <person name="Lipzen A."/>
            <person name="Chen C."/>
            <person name="Yanf M."/>
            <person name="Daum C."/>
            <person name="Ng V."/>
            <person name="Clum A."/>
            <person name="Ohm R."/>
            <person name="Martin F."/>
            <person name="Silar P."/>
            <person name="Natvig D."/>
            <person name="Lalanne C."/>
            <person name="Gautier V."/>
            <person name="Ament-Velasquez S.L."/>
            <person name="Kruys A."/>
            <person name="Hutchinson M.I."/>
            <person name="Powell A.J."/>
            <person name="Barry K."/>
            <person name="Miller A.N."/>
            <person name="Grigoriev I.V."/>
            <person name="Debuchy R."/>
            <person name="Gladieux P."/>
            <person name="Thoren M.H."/>
            <person name="Johannesson H."/>
        </authorList>
    </citation>
    <scope>NUCLEOTIDE SEQUENCE</scope>
    <source>
        <strain evidence="2">CBS 757.83</strain>
    </source>
</reference>
<feature type="compositionally biased region" description="Low complexity" evidence="1">
    <location>
        <begin position="105"/>
        <end position="125"/>
    </location>
</feature>
<reference evidence="2" key="1">
    <citation type="journal article" date="2023" name="Mol. Phylogenet. Evol.">
        <title>Genome-scale phylogeny and comparative genomics of the fungal order Sordariales.</title>
        <authorList>
            <person name="Hensen N."/>
            <person name="Bonometti L."/>
            <person name="Westerberg I."/>
            <person name="Brannstrom I.O."/>
            <person name="Guillou S."/>
            <person name="Cros-Aarteil S."/>
            <person name="Calhoun S."/>
            <person name="Haridas S."/>
            <person name="Kuo A."/>
            <person name="Mondo S."/>
            <person name="Pangilinan J."/>
            <person name="Riley R."/>
            <person name="LaButti K."/>
            <person name="Andreopoulos B."/>
            <person name="Lipzen A."/>
            <person name="Chen C."/>
            <person name="Yan M."/>
            <person name="Daum C."/>
            <person name="Ng V."/>
            <person name="Clum A."/>
            <person name="Steindorff A."/>
            <person name="Ohm R.A."/>
            <person name="Martin F."/>
            <person name="Silar P."/>
            <person name="Natvig D.O."/>
            <person name="Lalanne C."/>
            <person name="Gautier V."/>
            <person name="Ament-Velasquez S.L."/>
            <person name="Kruys A."/>
            <person name="Hutchinson M.I."/>
            <person name="Powell A.J."/>
            <person name="Barry K."/>
            <person name="Miller A.N."/>
            <person name="Grigoriev I.V."/>
            <person name="Debuchy R."/>
            <person name="Gladieux P."/>
            <person name="Hiltunen Thoren M."/>
            <person name="Johannesson H."/>
        </authorList>
    </citation>
    <scope>NUCLEOTIDE SEQUENCE</scope>
    <source>
        <strain evidence="2">CBS 757.83</strain>
    </source>
</reference>
<sequence length="229" mass="23529">MSAGTIPGPSPAMAQANRAAAQKRPIEATNDNVGPPTVSSQAQDNVNASDSAMSGERPSRPVFKMRRTGHSGAFPVWVGPISPLIPQSPTVTDAASNSIGKHDTSSPSISCSSSAPSPSLFSESPPQEPEKAVSSGLLTPSDGNETVANAAQTEPKPAIGHAKDMSSQQVFTPITANRETAPSTSGSAKAMPPDVKQLFASALDDRPYRTWTDASGVFATDGALLPSGY</sequence>
<comment type="caution">
    <text evidence="2">The sequence shown here is derived from an EMBL/GenBank/DDBJ whole genome shotgun (WGS) entry which is preliminary data.</text>
</comment>
<accession>A0AAN6PQG5</accession>
<feature type="compositionally biased region" description="Polar residues" evidence="1">
    <location>
        <begin position="29"/>
        <end position="52"/>
    </location>
</feature>
<feature type="compositionally biased region" description="Polar residues" evidence="1">
    <location>
        <begin position="85"/>
        <end position="99"/>
    </location>
</feature>
<feature type="compositionally biased region" description="Polar residues" evidence="1">
    <location>
        <begin position="165"/>
        <end position="187"/>
    </location>
</feature>
<gene>
    <name evidence="2" type="ORF">N658DRAFT_56628</name>
</gene>
<protein>
    <submittedName>
        <fullName evidence="2">Uncharacterized protein</fullName>
    </submittedName>
</protein>
<evidence type="ECO:0000313" key="2">
    <source>
        <dbReference type="EMBL" id="KAK4096075.1"/>
    </source>
</evidence>
<proteinExistence type="predicted"/>
<feature type="compositionally biased region" description="Polar residues" evidence="1">
    <location>
        <begin position="136"/>
        <end position="152"/>
    </location>
</feature>